<dbReference type="AlphaFoldDB" id="X1IBF5"/>
<comment type="caution">
    <text evidence="2">The sequence shown here is derived from an EMBL/GenBank/DDBJ whole genome shotgun (WGS) entry which is preliminary data.</text>
</comment>
<dbReference type="PANTHER" id="PTHR40447:SF1">
    <property type="entry name" value="ANAEROBIC SULFITE REDUCTASE SUBUNIT A"/>
    <property type="match status" value="1"/>
</dbReference>
<organism evidence="2">
    <name type="scientific">marine sediment metagenome</name>
    <dbReference type="NCBI Taxonomy" id="412755"/>
    <lineage>
        <taxon>unclassified sequences</taxon>
        <taxon>metagenomes</taxon>
        <taxon>ecological metagenomes</taxon>
    </lineage>
</organism>
<evidence type="ECO:0000313" key="2">
    <source>
        <dbReference type="EMBL" id="GAH63444.1"/>
    </source>
</evidence>
<reference evidence="2" key="1">
    <citation type="journal article" date="2014" name="Front. Microbiol.">
        <title>High frequency of phylogenetically diverse reductive dehalogenase-homologous genes in deep subseafloor sedimentary metagenomes.</title>
        <authorList>
            <person name="Kawai M."/>
            <person name="Futagami T."/>
            <person name="Toyoda A."/>
            <person name="Takaki Y."/>
            <person name="Nishi S."/>
            <person name="Hori S."/>
            <person name="Arai W."/>
            <person name="Tsubouchi T."/>
            <person name="Morono Y."/>
            <person name="Uchiyama I."/>
            <person name="Ito T."/>
            <person name="Fujiyama A."/>
            <person name="Inagaki F."/>
            <person name="Takami H."/>
        </authorList>
    </citation>
    <scope>NUCLEOTIDE SEQUENCE</scope>
    <source>
        <strain evidence="2">Expedition CK06-06</strain>
    </source>
</reference>
<dbReference type="Gene3D" id="1.10.1060.10">
    <property type="entry name" value="Alpha-helical ferredoxin"/>
    <property type="match status" value="1"/>
</dbReference>
<dbReference type="SUPFAM" id="SSF46548">
    <property type="entry name" value="alpha-helical ferredoxin"/>
    <property type="match status" value="1"/>
</dbReference>
<feature type="domain" description="4Fe-4S ferredoxin-type" evidence="1">
    <location>
        <begin position="60"/>
        <end position="92"/>
    </location>
</feature>
<dbReference type="GO" id="GO:0051536">
    <property type="term" value="F:iron-sulfur cluster binding"/>
    <property type="evidence" value="ECO:0007669"/>
    <property type="project" value="InterPro"/>
</dbReference>
<accession>X1IBF5</accession>
<dbReference type="EMBL" id="BARU01034403">
    <property type="protein sequence ID" value="GAH63444.1"/>
    <property type="molecule type" value="Genomic_DNA"/>
</dbReference>
<evidence type="ECO:0000259" key="1">
    <source>
        <dbReference type="PROSITE" id="PS51379"/>
    </source>
</evidence>
<protein>
    <recommendedName>
        <fullName evidence="1">4Fe-4S ferredoxin-type domain-containing protein</fullName>
    </recommendedName>
</protein>
<dbReference type="InterPro" id="IPR017900">
    <property type="entry name" value="4Fe4S_Fe_S_CS"/>
</dbReference>
<proteinExistence type="predicted"/>
<dbReference type="InterPro" id="IPR009051">
    <property type="entry name" value="Helical_ferredxn"/>
</dbReference>
<dbReference type="Pfam" id="PF17179">
    <property type="entry name" value="Fer4_22"/>
    <property type="match status" value="1"/>
</dbReference>
<dbReference type="PROSITE" id="PS00198">
    <property type="entry name" value="4FE4S_FER_1"/>
    <property type="match status" value="2"/>
</dbReference>
<dbReference type="PROSITE" id="PS51379">
    <property type="entry name" value="4FE4S_FER_2"/>
    <property type="match status" value="2"/>
</dbReference>
<name>X1IBF5_9ZZZZ</name>
<dbReference type="PANTHER" id="PTHR40447">
    <property type="entry name" value="ANAEROBIC SULFITE REDUCTASE SUBUNIT A"/>
    <property type="match status" value="1"/>
</dbReference>
<feature type="non-terminal residue" evidence="2">
    <location>
        <position position="1"/>
    </location>
</feature>
<sequence length="181" mass="20446">TEDAYLIETPSKKGEAAIQGLDVEGVSDVSQLEADRRRAEDKIEKYNFEGIADKLKLMVDSNFWDRVHNPCIGCGTCAFVCPSCHCFDVSDASRGSRGLRSRQWDSCLYEGYTLETSGHNPRPSGRERWRQRLMHKFSYFPQVFGMYQCLGCGRCGRACPVNINIAEIAQKAMEWEEASAE</sequence>
<dbReference type="InterPro" id="IPR017896">
    <property type="entry name" value="4Fe4S_Fe-S-bd"/>
</dbReference>
<feature type="domain" description="4Fe-4S ferredoxin-type" evidence="1">
    <location>
        <begin position="139"/>
        <end position="171"/>
    </location>
</feature>
<gene>
    <name evidence="2" type="ORF">S03H2_54008</name>
</gene>